<protein>
    <recommendedName>
        <fullName evidence="3">Response regulatory domain-containing protein</fullName>
    </recommendedName>
</protein>
<evidence type="ECO:0008006" key="3">
    <source>
        <dbReference type="Google" id="ProtNLM"/>
    </source>
</evidence>
<proteinExistence type="predicted"/>
<evidence type="ECO:0000313" key="2">
    <source>
        <dbReference type="Proteomes" id="UP000198796"/>
    </source>
</evidence>
<sequence>MSRHDVALTSGNFLIVLRQLLVAEDIADTLCDRFPGAQVERTRGAEEALQRIEAGLRADLAFVEMSPAEFDRSDLKQALLLQGARIILLGDAAELAEEAEGFPVLRRPFSTVALLRVIDGLDLRRDP</sequence>
<evidence type="ECO:0000313" key="1">
    <source>
        <dbReference type="EMBL" id="SFA88170.1"/>
    </source>
</evidence>
<dbReference type="Proteomes" id="UP000198796">
    <property type="component" value="Unassembled WGS sequence"/>
</dbReference>
<dbReference type="Gene3D" id="3.40.50.2300">
    <property type="match status" value="1"/>
</dbReference>
<gene>
    <name evidence="1" type="ORF">SAMN05421688_1446</name>
</gene>
<dbReference type="AlphaFoldDB" id="A0A1I0WJ64"/>
<keyword evidence="2" id="KW-1185">Reference proteome</keyword>
<dbReference type="OrthoDB" id="7851458at2"/>
<name>A0A1I0WJ64_9RHOB</name>
<reference evidence="1 2" key="1">
    <citation type="submission" date="2016-10" db="EMBL/GenBank/DDBJ databases">
        <authorList>
            <person name="de Groot N.N."/>
        </authorList>
    </citation>
    <scope>NUCLEOTIDE SEQUENCE [LARGE SCALE GENOMIC DNA]</scope>
    <source>
        <strain evidence="1 2">DSM 29316</strain>
    </source>
</reference>
<accession>A0A1I0WJ64</accession>
<dbReference type="RefSeq" id="WP_092062392.1">
    <property type="nucleotide sequence ID" value="NZ_FOJU01000002.1"/>
</dbReference>
<organism evidence="1 2">
    <name type="scientific">Poseidonocella pacifica</name>
    <dbReference type="NCBI Taxonomy" id="871651"/>
    <lineage>
        <taxon>Bacteria</taxon>
        <taxon>Pseudomonadati</taxon>
        <taxon>Pseudomonadota</taxon>
        <taxon>Alphaproteobacteria</taxon>
        <taxon>Rhodobacterales</taxon>
        <taxon>Roseobacteraceae</taxon>
        <taxon>Poseidonocella</taxon>
    </lineage>
</organism>
<dbReference type="EMBL" id="FOJU01000002">
    <property type="protein sequence ID" value="SFA88170.1"/>
    <property type="molecule type" value="Genomic_DNA"/>
</dbReference>